<keyword evidence="2" id="KW-1185">Reference proteome</keyword>
<evidence type="ECO:0000313" key="1">
    <source>
        <dbReference type="EMBL" id="SHF51054.1"/>
    </source>
</evidence>
<name>A0A1M5C8D9_VIBGA</name>
<dbReference type="AlphaFoldDB" id="A0A1M5C8D9"/>
<evidence type="ECO:0000313" key="2">
    <source>
        <dbReference type="Proteomes" id="UP000184159"/>
    </source>
</evidence>
<reference evidence="2" key="1">
    <citation type="submission" date="2016-11" db="EMBL/GenBank/DDBJ databases">
        <authorList>
            <person name="Varghese N."/>
            <person name="Submissions S."/>
        </authorList>
    </citation>
    <scope>NUCLEOTIDE SEQUENCE [LARGE SCALE GENOMIC DNA]</scope>
    <source>
        <strain evidence="2">DSM 21264</strain>
    </source>
</reference>
<gene>
    <name evidence="1" type="ORF">SAMN02745781_02484</name>
</gene>
<organism evidence="1 2">
    <name type="scientific">Vibrio gazogenes DSM 21264 = NBRC 103151</name>
    <dbReference type="NCBI Taxonomy" id="1123492"/>
    <lineage>
        <taxon>Bacteria</taxon>
        <taxon>Pseudomonadati</taxon>
        <taxon>Pseudomonadota</taxon>
        <taxon>Gammaproteobacteria</taxon>
        <taxon>Vibrionales</taxon>
        <taxon>Vibrionaceae</taxon>
        <taxon>Vibrio</taxon>
    </lineage>
</organism>
<protein>
    <submittedName>
        <fullName evidence="1">Uncharacterized protein</fullName>
    </submittedName>
</protein>
<dbReference type="EMBL" id="FQUH01000011">
    <property type="protein sequence ID" value="SHF51054.1"/>
    <property type="molecule type" value="Genomic_DNA"/>
</dbReference>
<accession>A0A1M5C8D9</accession>
<sequence>MIAVDFLNRSDKYGLIIYSTFDHMFRAMVQMLKIYQASS</sequence>
<proteinExistence type="predicted"/>
<dbReference type="Proteomes" id="UP000184159">
    <property type="component" value="Unassembled WGS sequence"/>
</dbReference>